<comment type="caution">
    <text evidence="2">The sequence shown here is derived from an EMBL/GenBank/DDBJ whole genome shotgun (WGS) entry which is preliminary data.</text>
</comment>
<dbReference type="Pfam" id="PF14007">
    <property type="entry name" value="YtpI"/>
    <property type="match status" value="1"/>
</dbReference>
<evidence type="ECO:0000313" key="2">
    <source>
        <dbReference type="EMBL" id="MRH42866.1"/>
    </source>
</evidence>
<evidence type="ECO:0000313" key="3">
    <source>
        <dbReference type="Proteomes" id="UP000799092"/>
    </source>
</evidence>
<keyword evidence="1" id="KW-1133">Transmembrane helix</keyword>
<proteinExistence type="predicted"/>
<dbReference type="Proteomes" id="UP000799092">
    <property type="component" value="Unassembled WGS sequence"/>
</dbReference>
<feature type="transmembrane region" description="Helical" evidence="1">
    <location>
        <begin position="6"/>
        <end position="26"/>
    </location>
</feature>
<protein>
    <recommendedName>
        <fullName evidence="4">YtpI-like protein</fullName>
    </recommendedName>
</protein>
<feature type="transmembrane region" description="Helical" evidence="1">
    <location>
        <begin position="38"/>
        <end position="55"/>
    </location>
</feature>
<sequence length="98" mass="11397">MIIFPIIILISLVLYVYFKVAILRTSDPLVQLFINSKARISLGIFIAIFGINQYLYYETSIALYVTIVFLILGTIQFYSGMKRYSHYKKELNKSSNKE</sequence>
<evidence type="ECO:0008006" key="4">
    <source>
        <dbReference type="Google" id="ProtNLM"/>
    </source>
</evidence>
<name>A0A6A8DEC9_9BACI</name>
<dbReference type="InterPro" id="IPR025618">
    <property type="entry name" value="YtpI"/>
</dbReference>
<accession>A0A6A8DEC9</accession>
<keyword evidence="3" id="KW-1185">Reference proteome</keyword>
<feature type="transmembrane region" description="Helical" evidence="1">
    <location>
        <begin position="61"/>
        <end position="79"/>
    </location>
</feature>
<keyword evidence="1" id="KW-0812">Transmembrane</keyword>
<keyword evidence="1" id="KW-0472">Membrane</keyword>
<gene>
    <name evidence="2" type="ORF">GH741_09225</name>
</gene>
<dbReference type="EMBL" id="WJNG01000007">
    <property type="protein sequence ID" value="MRH42866.1"/>
    <property type="molecule type" value="Genomic_DNA"/>
</dbReference>
<dbReference type="RefSeq" id="WP_153736512.1">
    <property type="nucleotide sequence ID" value="NZ_WJNG01000007.1"/>
</dbReference>
<reference evidence="2" key="1">
    <citation type="submission" date="2019-11" db="EMBL/GenBank/DDBJ databases">
        <authorList>
            <person name="Li J."/>
        </authorList>
    </citation>
    <scope>NUCLEOTIDE SEQUENCE</scope>
    <source>
        <strain evidence="2">B6B</strain>
    </source>
</reference>
<evidence type="ECO:0000256" key="1">
    <source>
        <dbReference type="SAM" id="Phobius"/>
    </source>
</evidence>
<dbReference type="OrthoDB" id="2453019at2"/>
<organism evidence="2 3">
    <name type="scientific">Aquibacillus halophilus</name>
    <dbReference type="NCBI Taxonomy" id="930132"/>
    <lineage>
        <taxon>Bacteria</taxon>
        <taxon>Bacillati</taxon>
        <taxon>Bacillota</taxon>
        <taxon>Bacilli</taxon>
        <taxon>Bacillales</taxon>
        <taxon>Bacillaceae</taxon>
        <taxon>Aquibacillus</taxon>
    </lineage>
</organism>
<dbReference type="AlphaFoldDB" id="A0A6A8DEC9"/>